<dbReference type="EMBL" id="JACBAF010002225">
    <property type="protein sequence ID" value="KAF7162662.1"/>
    <property type="molecule type" value="Genomic_DNA"/>
</dbReference>
<accession>A0A8H6PYD8</accession>
<protein>
    <recommendedName>
        <fullName evidence="5">NAD(P)-binding protein</fullName>
    </recommendedName>
</protein>
<dbReference type="InterPro" id="IPR036291">
    <property type="entry name" value="NAD(P)-bd_dom_sf"/>
</dbReference>
<dbReference type="SUPFAM" id="SSF51735">
    <property type="entry name" value="NAD(P)-binding Rossmann-fold domains"/>
    <property type="match status" value="1"/>
</dbReference>
<dbReference type="InterPro" id="IPR002347">
    <property type="entry name" value="SDR_fam"/>
</dbReference>
<name>A0A8H6PYD8_9EURO</name>
<dbReference type="Gene3D" id="3.40.50.720">
    <property type="entry name" value="NAD(P)-binding Rossmann-like Domain"/>
    <property type="match status" value="1"/>
</dbReference>
<dbReference type="Pfam" id="PF13561">
    <property type="entry name" value="adh_short_C2"/>
    <property type="match status" value="1"/>
</dbReference>
<dbReference type="PANTHER" id="PTHR24321:SF8">
    <property type="entry name" value="ESTRADIOL 17-BETA-DEHYDROGENASE 8-RELATED"/>
    <property type="match status" value="1"/>
</dbReference>
<comment type="caution">
    <text evidence="3">The sequence shown here is derived from an EMBL/GenBank/DDBJ whole genome shotgun (WGS) entry which is preliminary data.</text>
</comment>
<dbReference type="AlphaFoldDB" id="A0A8H6PYD8"/>
<dbReference type="GO" id="GO:0016491">
    <property type="term" value="F:oxidoreductase activity"/>
    <property type="evidence" value="ECO:0007669"/>
    <property type="project" value="UniProtKB-KW"/>
</dbReference>
<dbReference type="PANTHER" id="PTHR24321">
    <property type="entry name" value="DEHYDROGENASES, SHORT CHAIN"/>
    <property type="match status" value="1"/>
</dbReference>
<evidence type="ECO:0000256" key="2">
    <source>
        <dbReference type="ARBA" id="ARBA00023002"/>
    </source>
</evidence>
<evidence type="ECO:0000256" key="1">
    <source>
        <dbReference type="ARBA" id="ARBA00006484"/>
    </source>
</evidence>
<dbReference type="CDD" id="cd05233">
    <property type="entry name" value="SDR_c"/>
    <property type="match status" value="1"/>
</dbReference>
<gene>
    <name evidence="3" type="ORF">CNMCM6106_009481</name>
</gene>
<evidence type="ECO:0008006" key="5">
    <source>
        <dbReference type="Google" id="ProtNLM"/>
    </source>
</evidence>
<evidence type="ECO:0000313" key="4">
    <source>
        <dbReference type="Proteomes" id="UP000662466"/>
    </source>
</evidence>
<keyword evidence="2" id="KW-0560">Oxidoreductase</keyword>
<comment type="similarity">
    <text evidence="1">Belongs to the short-chain dehydrogenases/reductases (SDR) family.</text>
</comment>
<dbReference type="PRINTS" id="PR00081">
    <property type="entry name" value="GDHRDH"/>
</dbReference>
<evidence type="ECO:0000313" key="3">
    <source>
        <dbReference type="EMBL" id="KAF7162662.1"/>
    </source>
</evidence>
<reference evidence="3" key="1">
    <citation type="submission" date="2020-06" db="EMBL/GenBank/DDBJ databases">
        <title>Draft genome sequences of strains closely related to Aspergillus parafelis and Aspergillus hiratsukae.</title>
        <authorList>
            <person name="Dos Santos R.A.C."/>
            <person name="Rivero-Menendez O."/>
            <person name="Steenwyk J.L."/>
            <person name="Mead M.E."/>
            <person name="Goldman G.H."/>
            <person name="Alastruey-Izquierdo A."/>
            <person name="Rokas A."/>
        </authorList>
    </citation>
    <scope>NUCLEOTIDE SEQUENCE</scope>
    <source>
        <strain evidence="3">CNM-CM6106</strain>
    </source>
</reference>
<sequence>MVEIIDIGFGLEGTHVLVTGAAGFIGSKTVAAFLAAGAHVTALDINEKKLSALGDHPNLYKDIADITSEEQLEATFDRAQTRFGVIACCVALASLDFSVLQHHTSICDMDVEQFRRTMRVNVEGTFLTARTWLRRIKAHAVPGVTKNVSLIIVGSESGTFGERSNPDYAAGKAAVQTGLLRSLKGDVPRIFPGGRVNAIAPGPVDTPQFRTECAEDPLQLWKDSQATTASGEPVPPEAVAKGIVFLASDSFSGSITGHILDVDGGKSGKVMWLPGEKN</sequence>
<proteinExistence type="inferred from homology"/>
<dbReference type="Proteomes" id="UP000662466">
    <property type="component" value="Unassembled WGS sequence"/>
</dbReference>
<organism evidence="3 4">
    <name type="scientific">Aspergillus hiratsukae</name>
    <dbReference type="NCBI Taxonomy" id="1194566"/>
    <lineage>
        <taxon>Eukaryota</taxon>
        <taxon>Fungi</taxon>
        <taxon>Dikarya</taxon>
        <taxon>Ascomycota</taxon>
        <taxon>Pezizomycotina</taxon>
        <taxon>Eurotiomycetes</taxon>
        <taxon>Eurotiomycetidae</taxon>
        <taxon>Eurotiales</taxon>
        <taxon>Aspergillaceae</taxon>
        <taxon>Aspergillus</taxon>
        <taxon>Aspergillus subgen. Fumigati</taxon>
    </lineage>
</organism>